<evidence type="ECO:0000256" key="1">
    <source>
        <dbReference type="SAM" id="MobiDB-lite"/>
    </source>
</evidence>
<organism evidence="2 3">
    <name type="scientific">Ceratodon purpureus</name>
    <name type="common">Fire moss</name>
    <name type="synonym">Dicranum purpureum</name>
    <dbReference type="NCBI Taxonomy" id="3225"/>
    <lineage>
        <taxon>Eukaryota</taxon>
        <taxon>Viridiplantae</taxon>
        <taxon>Streptophyta</taxon>
        <taxon>Embryophyta</taxon>
        <taxon>Bryophyta</taxon>
        <taxon>Bryophytina</taxon>
        <taxon>Bryopsida</taxon>
        <taxon>Dicranidae</taxon>
        <taxon>Pseudoditrichales</taxon>
        <taxon>Ditrichaceae</taxon>
        <taxon>Ceratodon</taxon>
    </lineage>
</organism>
<evidence type="ECO:0000313" key="2">
    <source>
        <dbReference type="EMBL" id="KAG0560150.1"/>
    </source>
</evidence>
<gene>
    <name evidence="2" type="ORF">KC19_10G157300</name>
</gene>
<name>A0A8T0GMB1_CERPU</name>
<feature type="compositionally biased region" description="Polar residues" evidence="1">
    <location>
        <begin position="1"/>
        <end position="10"/>
    </location>
</feature>
<protein>
    <submittedName>
        <fullName evidence="2">Uncharacterized protein</fullName>
    </submittedName>
</protein>
<feature type="compositionally biased region" description="Low complexity" evidence="1">
    <location>
        <begin position="32"/>
        <end position="73"/>
    </location>
</feature>
<evidence type="ECO:0000313" key="3">
    <source>
        <dbReference type="Proteomes" id="UP000822688"/>
    </source>
</evidence>
<feature type="compositionally biased region" description="Polar residues" evidence="1">
    <location>
        <begin position="96"/>
        <end position="114"/>
    </location>
</feature>
<sequence length="114" mass="12512">MCTVALTSRPATPPHLKLVTNRTHSDTPKAANQTNEQTNKRTNNQTNNKTNIINNNNNELQAHDSSPSSASPSSVLASYWHWHCIGIIPSPHRQTDGPTQSVTTIEDLLSRNSS</sequence>
<reference evidence="2" key="1">
    <citation type="submission" date="2020-06" db="EMBL/GenBank/DDBJ databases">
        <title>WGS assembly of Ceratodon purpureus strain R40.</title>
        <authorList>
            <person name="Carey S.B."/>
            <person name="Jenkins J."/>
            <person name="Shu S."/>
            <person name="Lovell J.T."/>
            <person name="Sreedasyam A."/>
            <person name="Maumus F."/>
            <person name="Tiley G.P."/>
            <person name="Fernandez-Pozo N."/>
            <person name="Barry K."/>
            <person name="Chen C."/>
            <person name="Wang M."/>
            <person name="Lipzen A."/>
            <person name="Daum C."/>
            <person name="Saski C.A."/>
            <person name="Payton A.C."/>
            <person name="Mcbreen J.C."/>
            <person name="Conrad R.E."/>
            <person name="Kollar L.M."/>
            <person name="Olsson S."/>
            <person name="Huttunen S."/>
            <person name="Landis J.B."/>
            <person name="Wickett N.J."/>
            <person name="Johnson M.G."/>
            <person name="Rensing S.A."/>
            <person name="Grimwood J."/>
            <person name="Schmutz J."/>
            <person name="Mcdaniel S.F."/>
        </authorList>
    </citation>
    <scope>NUCLEOTIDE SEQUENCE</scope>
    <source>
        <strain evidence="2">R40</strain>
    </source>
</reference>
<comment type="caution">
    <text evidence="2">The sequence shown here is derived from an EMBL/GenBank/DDBJ whole genome shotgun (WGS) entry which is preliminary data.</text>
</comment>
<dbReference type="Proteomes" id="UP000822688">
    <property type="component" value="Chromosome 10"/>
</dbReference>
<dbReference type="EMBL" id="CM026431">
    <property type="protein sequence ID" value="KAG0560150.1"/>
    <property type="molecule type" value="Genomic_DNA"/>
</dbReference>
<dbReference type="AlphaFoldDB" id="A0A8T0GMB1"/>
<feature type="region of interest" description="Disordered" evidence="1">
    <location>
        <begin position="89"/>
        <end position="114"/>
    </location>
</feature>
<feature type="region of interest" description="Disordered" evidence="1">
    <location>
        <begin position="1"/>
        <end position="73"/>
    </location>
</feature>
<proteinExistence type="predicted"/>
<accession>A0A8T0GMB1</accession>
<keyword evidence="3" id="KW-1185">Reference proteome</keyword>